<feature type="coiled-coil region" evidence="1">
    <location>
        <begin position="34"/>
        <end position="61"/>
    </location>
</feature>
<evidence type="ECO:0000256" key="1">
    <source>
        <dbReference type="SAM" id="Coils"/>
    </source>
</evidence>
<accession>A0A9W2Z8E8</accession>
<dbReference type="OMA" id="HYHEFTL"/>
<keyword evidence="3" id="KW-1185">Reference proteome</keyword>
<sequence length="665" mass="74155">MKAFKGGNLSLVIFLLLPAVVLSVVTDQLFNNTVMTLTQSIQDLQARINGLTKEALNQKLTIEERVRSEGSSGIKQTRNYVHGTSSYFDNTHVGVSSMMSIHDHSNYHDTLGMGEVIAVLNGVEFRTRHNDYRLVEPDPTNTTFRAVRDILPPPTPPAVLSQPTLDLQIKELRQWFKAFQQQNTTLRDYRPYFVPVLCYLEGFWSLEEAIKEPFASDRHLLLASSWQQLLNQIIYTSYTGNKDLNENMAFLPSAIISIDATGRPLYAQWNYRILCKQPSVDIPLKYFRRQIDLPTLARSGTNANNVNNTRLARFRLTDFDPERQESGLTLLDKLMQEIPGLDNNPSFLNEVAFGQTIYNERYPNNTRLNTGYYHRRFKTGTAGAMGTSTVMRGFHDELLFMAETTQPLVAPVNFTICYSASNCTTRTSRFSYAIPLEVVYMTPLLTWDPYDLPDGSLTGITKGGRNGDTRDPAQAFNGTNPIVYFYKTPVEFYNSTASQKDPADTSGAVGVLDSTGTLRIVYGSGIQIFTENIQGVGSVRLRYPIPPIHGEGSTVWKELSVVKQQLSQLQGSGSVPASNLYQAQLQPTSVGGLHYHEFTLYQQDFDLISNSQIVTVSTSLSNGHSHVLDLALNATSGNVEYLTCNGAPVCPDLHPKVIKFLSSSG</sequence>
<keyword evidence="1" id="KW-0175">Coiled coil</keyword>
<dbReference type="GeneID" id="106051022"/>
<keyword evidence="2" id="KW-0732">Signal</keyword>
<evidence type="ECO:0000313" key="4">
    <source>
        <dbReference type="RefSeq" id="XP_055871232.1"/>
    </source>
</evidence>
<dbReference type="OrthoDB" id="6059742at2759"/>
<organism evidence="3 4">
    <name type="scientific">Biomphalaria glabrata</name>
    <name type="common">Bloodfluke planorb</name>
    <name type="synonym">Freshwater snail</name>
    <dbReference type="NCBI Taxonomy" id="6526"/>
    <lineage>
        <taxon>Eukaryota</taxon>
        <taxon>Metazoa</taxon>
        <taxon>Spiralia</taxon>
        <taxon>Lophotrochozoa</taxon>
        <taxon>Mollusca</taxon>
        <taxon>Gastropoda</taxon>
        <taxon>Heterobranchia</taxon>
        <taxon>Euthyneura</taxon>
        <taxon>Panpulmonata</taxon>
        <taxon>Hygrophila</taxon>
        <taxon>Lymnaeoidea</taxon>
        <taxon>Planorbidae</taxon>
        <taxon>Biomphalaria</taxon>
    </lineage>
</organism>
<reference evidence="4" key="1">
    <citation type="submission" date="2025-08" db="UniProtKB">
        <authorList>
            <consortium name="RefSeq"/>
        </authorList>
    </citation>
    <scope>IDENTIFICATION</scope>
</reference>
<name>A0A9W2Z8E8_BIOGL</name>
<evidence type="ECO:0000256" key="2">
    <source>
        <dbReference type="SAM" id="SignalP"/>
    </source>
</evidence>
<dbReference type="AlphaFoldDB" id="A0A9W2Z8E8"/>
<feature type="chain" id="PRO_5040840047" evidence="2">
    <location>
        <begin position="24"/>
        <end position="665"/>
    </location>
</feature>
<evidence type="ECO:0000313" key="3">
    <source>
        <dbReference type="Proteomes" id="UP001165740"/>
    </source>
</evidence>
<dbReference type="Proteomes" id="UP001165740">
    <property type="component" value="Chromosome 17"/>
</dbReference>
<proteinExistence type="predicted"/>
<gene>
    <name evidence="4" type="primary">LOC106051022</name>
</gene>
<protein>
    <submittedName>
        <fullName evidence="4">Uncharacterized protein LOC106051022</fullName>
    </submittedName>
</protein>
<dbReference type="RefSeq" id="XP_055871232.1">
    <property type="nucleotide sequence ID" value="XM_056015257.1"/>
</dbReference>
<feature type="signal peptide" evidence="2">
    <location>
        <begin position="1"/>
        <end position="23"/>
    </location>
</feature>